<comment type="caution">
    <text evidence="2">The sequence shown here is derived from an EMBL/GenBank/DDBJ whole genome shotgun (WGS) entry which is preliminary data.</text>
</comment>
<feature type="region of interest" description="Disordered" evidence="1">
    <location>
        <begin position="1"/>
        <end position="50"/>
    </location>
</feature>
<dbReference type="PANTHER" id="PTHR35123">
    <property type="entry name" value="OS07G0633900 PROTEIN-RELATED"/>
    <property type="match status" value="1"/>
</dbReference>
<dbReference type="AlphaFoldDB" id="A0AAD3Y1F4"/>
<feature type="compositionally biased region" description="Basic residues" evidence="1">
    <location>
        <begin position="41"/>
        <end position="50"/>
    </location>
</feature>
<feature type="compositionally biased region" description="Basic residues" evidence="1">
    <location>
        <begin position="1"/>
        <end position="10"/>
    </location>
</feature>
<keyword evidence="3" id="KW-1185">Reference proteome</keyword>
<organism evidence="2 3">
    <name type="scientific">Nepenthes gracilis</name>
    <name type="common">Slender pitcher plant</name>
    <dbReference type="NCBI Taxonomy" id="150966"/>
    <lineage>
        <taxon>Eukaryota</taxon>
        <taxon>Viridiplantae</taxon>
        <taxon>Streptophyta</taxon>
        <taxon>Embryophyta</taxon>
        <taxon>Tracheophyta</taxon>
        <taxon>Spermatophyta</taxon>
        <taxon>Magnoliopsida</taxon>
        <taxon>eudicotyledons</taxon>
        <taxon>Gunneridae</taxon>
        <taxon>Pentapetalae</taxon>
        <taxon>Caryophyllales</taxon>
        <taxon>Nepenthaceae</taxon>
        <taxon>Nepenthes</taxon>
    </lineage>
</organism>
<dbReference type="PANTHER" id="PTHR35123:SF2">
    <property type="entry name" value="UBIQUITIN CARBOXYL-TERMINAL HYDROLASE-LIKE PROTEIN"/>
    <property type="match status" value="1"/>
</dbReference>
<name>A0AAD3Y1F4_NEPGR</name>
<evidence type="ECO:0000313" key="2">
    <source>
        <dbReference type="EMBL" id="GMH23969.1"/>
    </source>
</evidence>
<dbReference type="EMBL" id="BSYO01000027">
    <property type="protein sequence ID" value="GMH23969.1"/>
    <property type="molecule type" value="Genomic_DNA"/>
</dbReference>
<sequence>MSGSVRRRLKAYGSDQDDDDEDDDEYRNSSEIIRGREKEEKRKKKRKPLYKKGVRKVKRVVLFPFRKFQKLFARRNRLSSSLYHPHSNSNVPGIGSYPCCWCFSEPRTLNTAVGNSPQKNPDPHDPGTSYEDLKVLIEKNDFYSKGCNTHFDY</sequence>
<evidence type="ECO:0000313" key="3">
    <source>
        <dbReference type="Proteomes" id="UP001279734"/>
    </source>
</evidence>
<reference evidence="2" key="1">
    <citation type="submission" date="2023-05" db="EMBL/GenBank/DDBJ databases">
        <title>Nepenthes gracilis genome sequencing.</title>
        <authorList>
            <person name="Fukushima K."/>
        </authorList>
    </citation>
    <scope>NUCLEOTIDE SEQUENCE</scope>
    <source>
        <strain evidence="2">SING2019-196</strain>
    </source>
</reference>
<protein>
    <submittedName>
        <fullName evidence="2">Uncharacterized protein</fullName>
    </submittedName>
</protein>
<evidence type="ECO:0000256" key="1">
    <source>
        <dbReference type="SAM" id="MobiDB-lite"/>
    </source>
</evidence>
<feature type="compositionally biased region" description="Acidic residues" evidence="1">
    <location>
        <begin position="15"/>
        <end position="25"/>
    </location>
</feature>
<proteinExistence type="predicted"/>
<gene>
    <name evidence="2" type="ORF">Nepgr_025812</name>
</gene>
<accession>A0AAD3Y1F4</accession>
<dbReference type="Proteomes" id="UP001279734">
    <property type="component" value="Unassembled WGS sequence"/>
</dbReference>